<keyword evidence="4 7" id="KW-0812">Transmembrane</keyword>
<feature type="domain" description="ABC transmembrane type-1" evidence="9">
    <location>
        <begin position="90"/>
        <end position="301"/>
    </location>
</feature>
<accession>A0A5J5KWG0</accession>
<dbReference type="InterPro" id="IPR000515">
    <property type="entry name" value="MetI-like"/>
</dbReference>
<dbReference type="OrthoDB" id="9805974at2"/>
<dbReference type="Proteomes" id="UP000325957">
    <property type="component" value="Unassembled WGS sequence"/>
</dbReference>
<evidence type="ECO:0000313" key="10">
    <source>
        <dbReference type="EMBL" id="KAA9393954.1"/>
    </source>
</evidence>
<evidence type="ECO:0000256" key="5">
    <source>
        <dbReference type="ARBA" id="ARBA00022989"/>
    </source>
</evidence>
<dbReference type="GO" id="GO:0055085">
    <property type="term" value="P:transmembrane transport"/>
    <property type="evidence" value="ECO:0007669"/>
    <property type="project" value="InterPro"/>
</dbReference>
<comment type="subcellular location">
    <subcellularLocation>
        <location evidence="1 7">Cell membrane</location>
        <topology evidence="1 7">Multi-pass membrane protein</topology>
    </subcellularLocation>
</comment>
<dbReference type="CDD" id="cd06261">
    <property type="entry name" value="TM_PBP2"/>
    <property type="match status" value="1"/>
</dbReference>
<dbReference type="InterPro" id="IPR035906">
    <property type="entry name" value="MetI-like_sf"/>
</dbReference>
<dbReference type="SUPFAM" id="SSF161098">
    <property type="entry name" value="MetI-like"/>
    <property type="match status" value="1"/>
</dbReference>
<evidence type="ECO:0000256" key="6">
    <source>
        <dbReference type="ARBA" id="ARBA00023136"/>
    </source>
</evidence>
<feature type="transmembrane region" description="Helical" evidence="7">
    <location>
        <begin position="32"/>
        <end position="53"/>
    </location>
</feature>
<comment type="similarity">
    <text evidence="7">Belongs to the binding-protein-dependent transport system permease family.</text>
</comment>
<dbReference type="Pfam" id="PF00528">
    <property type="entry name" value="BPD_transp_1"/>
    <property type="match status" value="1"/>
</dbReference>
<keyword evidence="3" id="KW-1003">Cell membrane</keyword>
<keyword evidence="6 7" id="KW-0472">Membrane</keyword>
<dbReference type="EMBL" id="SZWF01000013">
    <property type="protein sequence ID" value="KAA9393954.1"/>
    <property type="molecule type" value="Genomic_DNA"/>
</dbReference>
<evidence type="ECO:0000256" key="2">
    <source>
        <dbReference type="ARBA" id="ARBA00022448"/>
    </source>
</evidence>
<feature type="transmembrane region" description="Helical" evidence="7">
    <location>
        <begin position="123"/>
        <end position="146"/>
    </location>
</feature>
<protein>
    <submittedName>
        <fullName evidence="10">Sugar ABC transporter permease</fullName>
    </submittedName>
</protein>
<dbReference type="PROSITE" id="PS50928">
    <property type="entry name" value="ABC_TM1"/>
    <property type="match status" value="1"/>
</dbReference>
<evidence type="ECO:0000256" key="1">
    <source>
        <dbReference type="ARBA" id="ARBA00004651"/>
    </source>
</evidence>
<evidence type="ECO:0000256" key="8">
    <source>
        <dbReference type="SAM" id="MobiDB-lite"/>
    </source>
</evidence>
<dbReference type="PANTHER" id="PTHR30193">
    <property type="entry name" value="ABC TRANSPORTER PERMEASE PROTEIN"/>
    <property type="match status" value="1"/>
</dbReference>
<evidence type="ECO:0000259" key="9">
    <source>
        <dbReference type="PROSITE" id="PS50928"/>
    </source>
</evidence>
<dbReference type="AlphaFoldDB" id="A0A5J5KWG0"/>
<dbReference type="PANTHER" id="PTHR30193:SF41">
    <property type="entry name" value="DIACETYLCHITOBIOSE UPTAKE SYSTEM PERMEASE PROTEIN NGCF"/>
    <property type="match status" value="1"/>
</dbReference>
<feature type="transmembrane region" description="Helical" evidence="7">
    <location>
        <begin position="228"/>
        <end position="248"/>
    </location>
</feature>
<keyword evidence="2 7" id="KW-0813">Transport</keyword>
<keyword evidence="5 7" id="KW-1133">Transmembrane helix</keyword>
<dbReference type="RefSeq" id="WP_158034134.1">
    <property type="nucleotide sequence ID" value="NZ_ML708619.1"/>
</dbReference>
<feature type="region of interest" description="Disordered" evidence="8">
    <location>
        <begin position="1"/>
        <end position="27"/>
    </location>
</feature>
<feature type="transmembrane region" description="Helical" evidence="7">
    <location>
        <begin position="280"/>
        <end position="300"/>
    </location>
</feature>
<keyword evidence="11" id="KW-1185">Reference proteome</keyword>
<evidence type="ECO:0000256" key="7">
    <source>
        <dbReference type="RuleBase" id="RU363032"/>
    </source>
</evidence>
<organism evidence="10 11">
    <name type="scientific">Kocuria coralli</name>
    <dbReference type="NCBI Taxonomy" id="1461025"/>
    <lineage>
        <taxon>Bacteria</taxon>
        <taxon>Bacillati</taxon>
        <taxon>Actinomycetota</taxon>
        <taxon>Actinomycetes</taxon>
        <taxon>Micrococcales</taxon>
        <taxon>Micrococcaceae</taxon>
        <taxon>Kocuria</taxon>
    </lineage>
</organism>
<reference evidence="10 11" key="1">
    <citation type="submission" date="2019-05" db="EMBL/GenBank/DDBJ databases">
        <title>Kocuria coralli sp. nov., a novel actinobacterium isolated from coral reef seawater.</title>
        <authorList>
            <person name="Li J."/>
        </authorList>
    </citation>
    <scope>NUCLEOTIDE SEQUENCE [LARGE SCALE GENOMIC DNA]</scope>
    <source>
        <strain evidence="10 11">SCSIO 13007</strain>
    </source>
</reference>
<dbReference type="GO" id="GO:0005886">
    <property type="term" value="C:plasma membrane"/>
    <property type="evidence" value="ECO:0007669"/>
    <property type="project" value="UniProtKB-SubCell"/>
</dbReference>
<proteinExistence type="inferred from homology"/>
<evidence type="ECO:0000256" key="3">
    <source>
        <dbReference type="ARBA" id="ARBA00022475"/>
    </source>
</evidence>
<dbReference type="Gene3D" id="1.10.3720.10">
    <property type="entry name" value="MetI-like"/>
    <property type="match status" value="1"/>
</dbReference>
<name>A0A5J5KWG0_9MICC</name>
<gene>
    <name evidence="10" type="ORF">FCK90_09840</name>
</gene>
<sequence>MTVLTQQPDRPPSGRPSSPDGKRRRRPDDTRTALFFIAPAALGLAVFLAWPLIRGIWLSFTNYNLLTDPEFIGLANYRRLIADPIFWDSMLTTVWYVVLNIGIQTAAALTIALLMYRLTQSTLLRGLVLTPYLVSNVVAGLVWVWILDTQFGVGNQILGWLGIDPIGFFTDSAWAIPTIALVNVWRHMGYTALLIFAGLQTLPASVYEAARLDGSGEIRTFFSVTMPLLRPIMALVLIMTVIGSFQVFDTVAVTTNGGPANATNVLQLYIYDLAFDRFQFGYASAMSVGLLIVLGIITVIQYRMTRADSSDLA</sequence>
<dbReference type="InterPro" id="IPR051393">
    <property type="entry name" value="ABC_transporter_permease"/>
</dbReference>
<feature type="transmembrane region" description="Helical" evidence="7">
    <location>
        <begin position="94"/>
        <end position="116"/>
    </location>
</feature>
<evidence type="ECO:0000256" key="4">
    <source>
        <dbReference type="ARBA" id="ARBA00022692"/>
    </source>
</evidence>
<comment type="caution">
    <text evidence="10">The sequence shown here is derived from an EMBL/GenBank/DDBJ whole genome shotgun (WGS) entry which is preliminary data.</text>
</comment>
<evidence type="ECO:0000313" key="11">
    <source>
        <dbReference type="Proteomes" id="UP000325957"/>
    </source>
</evidence>
<dbReference type="SUPFAM" id="SSF160964">
    <property type="entry name" value="MalF N-terminal region-like"/>
    <property type="match status" value="1"/>
</dbReference>